<proteinExistence type="predicted"/>
<dbReference type="EMBL" id="VBSB01000010">
    <property type="protein sequence ID" value="NTY60964.1"/>
    <property type="molecule type" value="Genomic_DNA"/>
</dbReference>
<feature type="chain" id="PRO_5047033394" description="PE-PPE domain-containing protein" evidence="3">
    <location>
        <begin position="26"/>
        <end position="384"/>
    </location>
</feature>
<gene>
    <name evidence="4" type="ORF">FEG63_15570</name>
</gene>
<evidence type="ECO:0000256" key="3">
    <source>
        <dbReference type="SAM" id="SignalP"/>
    </source>
</evidence>
<keyword evidence="2" id="KW-0812">Transmembrane</keyword>
<keyword evidence="3" id="KW-0732">Signal</keyword>
<evidence type="ECO:0000256" key="2">
    <source>
        <dbReference type="SAM" id="Phobius"/>
    </source>
</evidence>
<reference evidence="4 5" key="1">
    <citation type="submission" date="2019-05" db="EMBL/GenBank/DDBJ databases">
        <title>Mycolicibacterium sphagni ENV482 genome assembly.</title>
        <authorList>
            <person name="Chen W."/>
            <person name="Faulkner N.W."/>
            <person name="Hyman M.R."/>
        </authorList>
    </citation>
    <scope>NUCLEOTIDE SEQUENCE [LARGE SCALE GENOMIC DNA]</scope>
    <source>
        <strain evidence="4 5">ENV482</strain>
    </source>
</reference>
<comment type="caution">
    <text evidence="4">The sequence shown here is derived from an EMBL/GenBank/DDBJ whole genome shotgun (WGS) entry which is preliminary data.</text>
</comment>
<keyword evidence="5" id="KW-1185">Reference proteome</keyword>
<name>A0ABX2JVZ3_9MYCO</name>
<accession>A0ABX2JVZ3</accession>
<evidence type="ECO:0000256" key="1">
    <source>
        <dbReference type="SAM" id="MobiDB-lite"/>
    </source>
</evidence>
<evidence type="ECO:0000313" key="5">
    <source>
        <dbReference type="Proteomes" id="UP000708347"/>
    </source>
</evidence>
<keyword evidence="2" id="KW-0472">Membrane</keyword>
<feature type="signal peptide" evidence="3">
    <location>
        <begin position="1"/>
        <end position="25"/>
    </location>
</feature>
<dbReference type="RefSeq" id="WP_174398783.1">
    <property type="nucleotide sequence ID" value="NZ_VBSB01000010.1"/>
</dbReference>
<sequence>MSVVRSHTKFAAALLAAGMVTTAPAVVGAGPETLPALSNVEVRTTSFVSDVLYNLGSVASAPIAAVEIATELALGLNYFWDDSDFGWGVPINPVFLASAFIENPGSALSYLLQTYLNPSDYYADPSNPTTYYYSYPWSVKAGVLDPVVNVLPGPLAAEISGAINNFANGINDAFLKYLPDPTPTVTHMWEQYNTPIGRLIYAAQFAIALPVTLGVSVGYYLVRLPYDLEATIESAIQKPGEIPGLLSNLVHGALDPDLEAGLLGTVTYNLLKPTFFLPAPIGESGFGVKDGIAYAAYQTFANAVNGLLDTLPAPITPTPFPSPSASGPAASKAAASPGARSARKAVTRSSVTDRQRSSGTSTTAKKGDSTGGKGHSARGASGTA</sequence>
<keyword evidence="2" id="KW-1133">Transmembrane helix</keyword>
<evidence type="ECO:0000313" key="4">
    <source>
        <dbReference type="EMBL" id="NTY60964.1"/>
    </source>
</evidence>
<organism evidence="4 5">
    <name type="scientific">Mycolicibacterium sphagni</name>
    <dbReference type="NCBI Taxonomy" id="1786"/>
    <lineage>
        <taxon>Bacteria</taxon>
        <taxon>Bacillati</taxon>
        <taxon>Actinomycetota</taxon>
        <taxon>Actinomycetes</taxon>
        <taxon>Mycobacteriales</taxon>
        <taxon>Mycobacteriaceae</taxon>
        <taxon>Mycolicibacterium</taxon>
    </lineage>
</organism>
<protein>
    <recommendedName>
        <fullName evidence="6">PE-PPE domain-containing protein</fullName>
    </recommendedName>
</protein>
<feature type="region of interest" description="Disordered" evidence="1">
    <location>
        <begin position="318"/>
        <end position="384"/>
    </location>
</feature>
<feature type="compositionally biased region" description="Low complexity" evidence="1">
    <location>
        <begin position="323"/>
        <end position="340"/>
    </location>
</feature>
<feature type="transmembrane region" description="Helical" evidence="2">
    <location>
        <begin position="199"/>
        <end position="222"/>
    </location>
</feature>
<evidence type="ECO:0008006" key="6">
    <source>
        <dbReference type="Google" id="ProtNLM"/>
    </source>
</evidence>
<dbReference type="Proteomes" id="UP000708347">
    <property type="component" value="Unassembled WGS sequence"/>
</dbReference>